<proteinExistence type="predicted"/>
<accession>A0A1S8X8Z5</accession>
<gene>
    <name evidence="1" type="ORF">X801_00893</name>
</gene>
<evidence type="ECO:0000313" key="2">
    <source>
        <dbReference type="Proteomes" id="UP000243686"/>
    </source>
</evidence>
<dbReference type="Proteomes" id="UP000243686">
    <property type="component" value="Unassembled WGS sequence"/>
</dbReference>
<organism evidence="1 2">
    <name type="scientific">Opisthorchis viverrini</name>
    <name type="common">Southeast Asian liver fluke</name>
    <dbReference type="NCBI Taxonomy" id="6198"/>
    <lineage>
        <taxon>Eukaryota</taxon>
        <taxon>Metazoa</taxon>
        <taxon>Spiralia</taxon>
        <taxon>Lophotrochozoa</taxon>
        <taxon>Platyhelminthes</taxon>
        <taxon>Trematoda</taxon>
        <taxon>Digenea</taxon>
        <taxon>Opisthorchiida</taxon>
        <taxon>Opisthorchiata</taxon>
        <taxon>Opisthorchiidae</taxon>
        <taxon>Opisthorchis</taxon>
    </lineage>
</organism>
<sequence length="114" mass="12952">MDVLFVSGLLPMNCPLNFASVHFRLADCSEFNVRILSSHDTANNYDTRKHMKVTPHPASQYANNQSLISTGSVIDVESVRMPTASAFEKQLDRVYVDMQTHTILKSQFITIYRQ</sequence>
<dbReference type="EMBL" id="KV891589">
    <property type="protein sequence ID" value="OON23200.1"/>
    <property type="molecule type" value="Genomic_DNA"/>
</dbReference>
<reference evidence="1 2" key="1">
    <citation type="submission" date="2015-03" db="EMBL/GenBank/DDBJ databases">
        <title>Draft genome of the nematode, Opisthorchis viverrini.</title>
        <authorList>
            <person name="Mitreva M."/>
        </authorList>
    </citation>
    <scope>NUCLEOTIDE SEQUENCE [LARGE SCALE GENOMIC DNA]</scope>
    <source>
        <strain evidence="1">Khon Kaen</strain>
    </source>
</reference>
<dbReference type="AlphaFoldDB" id="A0A1S8X8Z5"/>
<keyword evidence="2" id="KW-1185">Reference proteome</keyword>
<evidence type="ECO:0000313" key="1">
    <source>
        <dbReference type="EMBL" id="OON23200.1"/>
    </source>
</evidence>
<protein>
    <submittedName>
        <fullName evidence="1">Uncharacterized protein</fullName>
    </submittedName>
</protein>
<name>A0A1S8X8Z5_OPIVI</name>